<organism evidence="1 3">
    <name type="scientific">Leptospira interrogans serovar Australis str. 200703203</name>
    <dbReference type="NCBI Taxonomy" id="1085541"/>
    <lineage>
        <taxon>Bacteria</taxon>
        <taxon>Pseudomonadati</taxon>
        <taxon>Spirochaetota</taxon>
        <taxon>Spirochaetia</taxon>
        <taxon>Leptospirales</taxon>
        <taxon>Leptospiraceae</taxon>
        <taxon>Leptospira</taxon>
    </lineage>
</organism>
<protein>
    <submittedName>
        <fullName evidence="1">Uncharacterized protein</fullName>
    </submittedName>
</protein>
<evidence type="ECO:0000313" key="2">
    <source>
        <dbReference type="EMBL" id="EMY24100.1"/>
    </source>
</evidence>
<dbReference type="AlphaFoldDB" id="N1UD58"/>
<dbReference type="Proteomes" id="UP000012220">
    <property type="component" value="Unassembled WGS sequence"/>
</dbReference>
<reference evidence="1 3" key="1">
    <citation type="submission" date="2013-02" db="EMBL/GenBank/DDBJ databases">
        <authorList>
            <person name="Harkins D.M."/>
            <person name="Durkin A.S."/>
            <person name="Brinkac L.M."/>
            <person name="Haft D.H."/>
            <person name="Selengut J.D."/>
            <person name="Sanka R."/>
            <person name="DePew J."/>
            <person name="Purushe J."/>
            <person name="Picardeau M."/>
            <person name="Werts C."/>
            <person name="Goarant C."/>
            <person name="Vinetz J.M."/>
            <person name="Sutton G.G."/>
            <person name="Nierman W.C."/>
            <person name="Fouts D.E."/>
        </authorList>
    </citation>
    <scope>NUCLEOTIDE SEQUENCE [LARGE SCALE GENOMIC DNA]</scope>
    <source>
        <strain evidence="1 3">200703203</strain>
    </source>
</reference>
<accession>N1UD58</accession>
<sequence length="39" mass="4574">MPLPSLLAEENSNQIQDLRNDLKHEIQINRSLGDFFTFE</sequence>
<evidence type="ECO:0000313" key="3">
    <source>
        <dbReference type="Proteomes" id="UP000012220"/>
    </source>
</evidence>
<gene>
    <name evidence="2" type="ORF">LEP1GSC115_4822</name>
    <name evidence="1" type="ORF">LEP1GSC115_4856</name>
</gene>
<dbReference type="EMBL" id="AHNY02000277">
    <property type="protein sequence ID" value="EMY22817.1"/>
    <property type="molecule type" value="Genomic_DNA"/>
</dbReference>
<dbReference type="BioCyc" id="LINT1085541:G11IQ-4903-MONOMER"/>
<comment type="caution">
    <text evidence="1">The sequence shown here is derived from an EMBL/GenBank/DDBJ whole genome shotgun (WGS) entry which is preliminary data.</text>
</comment>
<name>N1UD58_LEPIR</name>
<proteinExistence type="predicted"/>
<dbReference type="EMBL" id="AHNY02000212">
    <property type="protein sequence ID" value="EMY24100.1"/>
    <property type="molecule type" value="Genomic_DNA"/>
</dbReference>
<evidence type="ECO:0000313" key="1">
    <source>
        <dbReference type="EMBL" id="EMY22817.1"/>
    </source>
</evidence>